<evidence type="ECO:0000259" key="1">
    <source>
        <dbReference type="Pfam" id="PF13280"/>
    </source>
</evidence>
<name>A0A1H0Q8Y4_9PSEU</name>
<proteinExistence type="predicted"/>
<dbReference type="InterPro" id="IPR057727">
    <property type="entry name" value="WCX_dom"/>
</dbReference>
<dbReference type="InterPro" id="IPR028349">
    <property type="entry name" value="PafC-like"/>
</dbReference>
<keyword evidence="5" id="KW-1185">Reference proteome</keyword>
<evidence type="ECO:0000259" key="2">
    <source>
        <dbReference type="Pfam" id="PF19187"/>
    </source>
</evidence>
<dbReference type="PANTHER" id="PTHR34580">
    <property type="match status" value="1"/>
</dbReference>
<feature type="domain" description="WCX" evidence="3">
    <location>
        <begin position="243"/>
        <end position="314"/>
    </location>
</feature>
<dbReference type="Pfam" id="PF19187">
    <property type="entry name" value="HTH_PafC"/>
    <property type="match status" value="1"/>
</dbReference>
<gene>
    <name evidence="4" type="ORF">SAMN05421507_105374</name>
</gene>
<evidence type="ECO:0000313" key="4">
    <source>
        <dbReference type="EMBL" id="SDP13797.1"/>
    </source>
</evidence>
<dbReference type="InterPro" id="IPR026881">
    <property type="entry name" value="WYL_dom"/>
</dbReference>
<accession>A0A1H0Q8Y4</accession>
<dbReference type="EMBL" id="FNIX01000005">
    <property type="protein sequence ID" value="SDP13797.1"/>
    <property type="molecule type" value="Genomic_DNA"/>
</dbReference>
<dbReference type="STRING" id="641025.SAMN05421507_105374"/>
<dbReference type="PROSITE" id="PS52050">
    <property type="entry name" value="WYL"/>
    <property type="match status" value="1"/>
</dbReference>
<feature type="domain" description="PafC HTH" evidence="2">
    <location>
        <begin position="6"/>
        <end position="119"/>
    </location>
</feature>
<dbReference type="InterPro" id="IPR051534">
    <property type="entry name" value="CBASS_pafABC_assoc_protein"/>
</dbReference>
<protein>
    <submittedName>
        <fullName evidence="4">Proteasome accessory factor C</fullName>
    </submittedName>
</protein>
<feature type="domain" description="WYL" evidence="1">
    <location>
        <begin position="147"/>
        <end position="211"/>
    </location>
</feature>
<dbReference type="Pfam" id="PF13280">
    <property type="entry name" value="WYL"/>
    <property type="match status" value="1"/>
</dbReference>
<evidence type="ECO:0000313" key="5">
    <source>
        <dbReference type="Proteomes" id="UP000199691"/>
    </source>
</evidence>
<dbReference type="OrthoDB" id="5174471at2"/>
<dbReference type="PIRSF" id="PIRSF016838">
    <property type="entry name" value="PafC"/>
    <property type="match status" value="1"/>
</dbReference>
<reference evidence="5" key="1">
    <citation type="submission" date="2016-10" db="EMBL/GenBank/DDBJ databases">
        <authorList>
            <person name="Varghese N."/>
            <person name="Submissions S."/>
        </authorList>
    </citation>
    <scope>NUCLEOTIDE SEQUENCE [LARGE SCALE GENOMIC DNA]</scope>
    <source>
        <strain evidence="5">CGMCC 4.6609</strain>
    </source>
</reference>
<dbReference type="InterPro" id="IPR043839">
    <property type="entry name" value="PafC_HTH"/>
</dbReference>
<organism evidence="4 5">
    <name type="scientific">Lentzea jiangxiensis</name>
    <dbReference type="NCBI Taxonomy" id="641025"/>
    <lineage>
        <taxon>Bacteria</taxon>
        <taxon>Bacillati</taxon>
        <taxon>Actinomycetota</taxon>
        <taxon>Actinomycetes</taxon>
        <taxon>Pseudonocardiales</taxon>
        <taxon>Pseudonocardiaceae</taxon>
        <taxon>Lentzea</taxon>
    </lineage>
</organism>
<keyword evidence="4" id="KW-0647">Proteasome</keyword>
<dbReference type="AlphaFoldDB" id="A0A1H0Q8Y4"/>
<dbReference type="PANTHER" id="PTHR34580:SF1">
    <property type="entry name" value="PROTEIN PAFC"/>
    <property type="match status" value="1"/>
</dbReference>
<evidence type="ECO:0000259" key="3">
    <source>
        <dbReference type="Pfam" id="PF25583"/>
    </source>
</evidence>
<dbReference type="RefSeq" id="WP_090098105.1">
    <property type="nucleotide sequence ID" value="NZ_FNIX01000005.1"/>
</dbReference>
<dbReference type="GO" id="GO:0000502">
    <property type="term" value="C:proteasome complex"/>
    <property type="evidence" value="ECO:0007669"/>
    <property type="project" value="UniProtKB-KW"/>
</dbReference>
<sequence length="323" mass="35416">MTASNERLPRLLALVPYLLNRPAITVKEAAADFGITPKQLRKDLELLWMCGLPGYGPGDLIDLSFEGETITVSFDAGLDRPLRLTAAEAASLLVALRALADTPGVVDTDAVQRALAKIEAAVGKAQPAGMVVGLGAFERGETAEIRAAVQDAVKRERAVRIRYYSQSHDAMSDRVVDPMRLLLVEGRGYLEGWCRSALGVRLFRLDRIDAVGVLDEPSAPPPHAQLTDTSEGLFQPRDDQKIAVLLLEPDAHWVAEYYPVDHAAELSDGRTRVLMRYDDPSWMVRLLLGLGGDVHVEQPSELAAEVRRQAQEALRRADHLLST</sequence>
<dbReference type="Proteomes" id="UP000199691">
    <property type="component" value="Unassembled WGS sequence"/>
</dbReference>
<dbReference type="Pfam" id="PF25583">
    <property type="entry name" value="WCX"/>
    <property type="match status" value="1"/>
</dbReference>